<dbReference type="HAMAP" id="MF_00306">
    <property type="entry name" value="SRP54"/>
    <property type="match status" value="1"/>
</dbReference>
<evidence type="ECO:0000256" key="4">
    <source>
        <dbReference type="ARBA" id="ARBA00022884"/>
    </source>
</evidence>
<keyword evidence="7 9" id="KW-0687">Ribonucleoprotein</keyword>
<feature type="binding site" evidence="9">
    <location>
        <begin position="189"/>
        <end position="193"/>
    </location>
    <ligand>
        <name>GTP</name>
        <dbReference type="ChEBI" id="CHEBI:37565"/>
    </ligand>
</feature>
<dbReference type="Gene3D" id="1.20.120.140">
    <property type="entry name" value="Signal recognition particle SRP54, nucleotide-binding domain"/>
    <property type="match status" value="1"/>
</dbReference>
<evidence type="ECO:0000313" key="12">
    <source>
        <dbReference type="Proteomes" id="UP000587760"/>
    </source>
</evidence>
<protein>
    <recommendedName>
        <fullName evidence="9">Signal recognition particle protein</fullName>
        <ecNumber evidence="9">3.6.5.4</ecNumber>
    </recommendedName>
    <alternativeName>
        <fullName evidence="9">Fifty-four homolog</fullName>
    </alternativeName>
</protein>
<evidence type="ECO:0000256" key="6">
    <source>
        <dbReference type="ARBA" id="ARBA00023135"/>
    </source>
</evidence>
<evidence type="ECO:0000256" key="1">
    <source>
        <dbReference type="ARBA" id="ARBA00005450"/>
    </source>
</evidence>
<keyword evidence="2 9" id="KW-0547">Nucleotide-binding</keyword>
<dbReference type="SUPFAM" id="SSF47446">
    <property type="entry name" value="Signal peptide-binding domain"/>
    <property type="match status" value="1"/>
</dbReference>
<comment type="similarity">
    <text evidence="1 9">Belongs to the GTP-binding SRP family. SRP54 subfamily.</text>
</comment>
<keyword evidence="9" id="KW-0963">Cytoplasm</keyword>
<dbReference type="InterPro" id="IPR013822">
    <property type="entry name" value="Signal_recog_particl_SRP54_hlx"/>
</dbReference>
<evidence type="ECO:0000256" key="2">
    <source>
        <dbReference type="ARBA" id="ARBA00022741"/>
    </source>
</evidence>
<feature type="binding site" evidence="9">
    <location>
        <begin position="108"/>
        <end position="115"/>
    </location>
    <ligand>
        <name>GTP</name>
        <dbReference type="ChEBI" id="CHEBI:37565"/>
    </ligand>
</feature>
<dbReference type="InterPro" id="IPR036891">
    <property type="entry name" value="Signal_recog_part_SRP54_M_sf"/>
</dbReference>
<dbReference type="InterPro" id="IPR004780">
    <property type="entry name" value="SRP"/>
</dbReference>
<keyword evidence="4 9" id="KW-0694">RNA-binding</keyword>
<dbReference type="InterPro" id="IPR004125">
    <property type="entry name" value="Signal_recog_particle_SRP54_M"/>
</dbReference>
<dbReference type="InterPro" id="IPR003593">
    <property type="entry name" value="AAA+_ATPase"/>
</dbReference>
<dbReference type="FunFam" id="3.40.50.300:FF:000022">
    <property type="entry name" value="Signal recognition particle 54 kDa subunit"/>
    <property type="match status" value="1"/>
</dbReference>
<dbReference type="InterPro" id="IPR022941">
    <property type="entry name" value="SRP54"/>
</dbReference>
<dbReference type="EMBL" id="JACHGJ010000001">
    <property type="protein sequence ID" value="MBB6479125.1"/>
    <property type="molecule type" value="Genomic_DNA"/>
</dbReference>
<dbReference type="Proteomes" id="UP000587760">
    <property type="component" value="Unassembled WGS sequence"/>
</dbReference>
<evidence type="ECO:0000256" key="8">
    <source>
        <dbReference type="ARBA" id="ARBA00048027"/>
    </source>
</evidence>
<sequence length="443" mass="48865">MLDRITDKLTDITRQFTGKNRITEKNIEDAVNEIKVALLDADVNLRVVRRFVNRTIKDATGEDVLRSVDPGQMFIKIVYDKMVDLLGDSRQDLELKGPDTVSVILLLGLQGAGKTTAAAKLAARLKKEGRNPMLAACDLVRPAAVEQLSVLGEQIGVEVYREETKNAVKVAKNALKLAKKKQYDTLIIDTAGRLQIDQDMMKEIVDVREAVNPDEALLVADAMTGQNAVEIAKAFDEEVTISGVILTKFDSDARGGAALSLKSITGKPIKFIGVGEKVEDLEPFYPDRIASRILGMGDVVSLVEKAQGVATQEEAEELQKKIISATFTLEDYLKQFQQMRKMGSVQSLVAMIPGMAGKIGDGDIDEKAIKREEAIILSMTLQERRNHRIIGPPRRKRIAAGSGTTVSEVSRLIKKFDKMRLTMKKIAKNKKLQNQLMTQMGGM</sequence>
<dbReference type="InterPro" id="IPR042101">
    <property type="entry name" value="SRP54_N_sf"/>
</dbReference>
<feature type="binding site" evidence="9">
    <location>
        <begin position="247"/>
        <end position="250"/>
    </location>
    <ligand>
        <name>GTP</name>
        <dbReference type="ChEBI" id="CHEBI:37565"/>
    </ligand>
</feature>
<dbReference type="SMART" id="SM00962">
    <property type="entry name" value="SRP54"/>
    <property type="match status" value="1"/>
</dbReference>
<comment type="domain">
    <text evidence="9">Composed of three domains: the N-terminal N domain, which is responsible for interactions with the ribosome, the central G domain, which binds GTP, and the C-terminal M domain, which binds the RNA and the signal sequence of the RNC.</text>
</comment>
<keyword evidence="3 9" id="KW-0378">Hydrolase</keyword>
<keyword evidence="6 9" id="KW-0733">Signal recognition particle</keyword>
<dbReference type="NCBIfam" id="TIGR00959">
    <property type="entry name" value="ffh"/>
    <property type="match status" value="1"/>
</dbReference>
<comment type="caution">
    <text evidence="11">The sequence shown here is derived from an EMBL/GenBank/DDBJ whole genome shotgun (WGS) entry which is preliminary data.</text>
</comment>
<accession>A0A841R5J2</accession>
<dbReference type="Pfam" id="PF02881">
    <property type="entry name" value="SRP54_N"/>
    <property type="match status" value="1"/>
</dbReference>
<evidence type="ECO:0000256" key="5">
    <source>
        <dbReference type="ARBA" id="ARBA00023134"/>
    </source>
</evidence>
<dbReference type="SUPFAM" id="SSF52540">
    <property type="entry name" value="P-loop containing nucleoside triphosphate hydrolases"/>
    <property type="match status" value="1"/>
</dbReference>
<evidence type="ECO:0000259" key="10">
    <source>
        <dbReference type="PROSITE" id="PS00300"/>
    </source>
</evidence>
<evidence type="ECO:0000256" key="7">
    <source>
        <dbReference type="ARBA" id="ARBA00023274"/>
    </source>
</evidence>
<dbReference type="EC" id="3.6.5.4" evidence="9"/>
<comment type="subunit">
    <text evidence="9">Part of the signal recognition particle protein translocation system, which is composed of SRP and FtsY.</text>
</comment>
<reference evidence="11 12" key="1">
    <citation type="submission" date="2020-08" db="EMBL/GenBank/DDBJ databases">
        <title>Genomic Encyclopedia of Type Strains, Phase IV (KMG-IV): sequencing the most valuable type-strain genomes for metagenomic binning, comparative biology and taxonomic classification.</title>
        <authorList>
            <person name="Goeker M."/>
        </authorList>
    </citation>
    <scope>NUCLEOTIDE SEQUENCE [LARGE SCALE GENOMIC DNA]</scope>
    <source>
        <strain evidence="11 12">DSM 2461</strain>
    </source>
</reference>
<dbReference type="GO" id="GO:0006614">
    <property type="term" value="P:SRP-dependent cotranslational protein targeting to membrane"/>
    <property type="evidence" value="ECO:0007669"/>
    <property type="project" value="InterPro"/>
</dbReference>
<dbReference type="PANTHER" id="PTHR11564">
    <property type="entry name" value="SIGNAL RECOGNITION PARTICLE 54K PROTEIN SRP54"/>
    <property type="match status" value="1"/>
</dbReference>
<comment type="function">
    <text evidence="9">Involved in targeting and insertion of nascent membrane proteins into the cytoplasmic membrane. Binds to the hydrophobic signal sequence of the ribosome-nascent chain (RNC) as it emerges from the ribosomes. The SRP-RNC complex is then targeted to the cytoplasmic membrane where it interacts with the SRP receptor FtsY.</text>
</comment>
<dbReference type="SMART" id="SM00963">
    <property type="entry name" value="SRP54_N"/>
    <property type="match status" value="1"/>
</dbReference>
<comment type="catalytic activity">
    <reaction evidence="8 9">
        <text>GTP + H2O = GDP + phosphate + H(+)</text>
        <dbReference type="Rhea" id="RHEA:19669"/>
        <dbReference type="ChEBI" id="CHEBI:15377"/>
        <dbReference type="ChEBI" id="CHEBI:15378"/>
        <dbReference type="ChEBI" id="CHEBI:37565"/>
        <dbReference type="ChEBI" id="CHEBI:43474"/>
        <dbReference type="ChEBI" id="CHEBI:58189"/>
        <dbReference type="EC" id="3.6.5.4"/>
    </reaction>
</comment>
<comment type="subcellular location">
    <subcellularLocation>
        <location evidence="9">Cytoplasm</location>
    </subcellularLocation>
    <text evidence="9">The SRP-RNC complex is targeted to the cytoplasmic membrane.</text>
</comment>
<keyword evidence="12" id="KW-1185">Reference proteome</keyword>
<dbReference type="GO" id="GO:0003924">
    <property type="term" value="F:GTPase activity"/>
    <property type="evidence" value="ECO:0007669"/>
    <property type="project" value="UniProtKB-UniRule"/>
</dbReference>
<proteinExistence type="inferred from homology"/>
<evidence type="ECO:0000256" key="3">
    <source>
        <dbReference type="ARBA" id="ARBA00022801"/>
    </source>
</evidence>
<dbReference type="PROSITE" id="PS00300">
    <property type="entry name" value="SRP54"/>
    <property type="match status" value="1"/>
</dbReference>
<dbReference type="InterPro" id="IPR000897">
    <property type="entry name" value="SRP54_GTPase_dom"/>
</dbReference>
<dbReference type="RefSeq" id="WP_184743967.1">
    <property type="nucleotide sequence ID" value="NZ_JACHGJ010000001.1"/>
</dbReference>
<dbReference type="GO" id="GO:0008312">
    <property type="term" value="F:7S RNA binding"/>
    <property type="evidence" value="ECO:0007669"/>
    <property type="project" value="InterPro"/>
</dbReference>
<dbReference type="Pfam" id="PF00448">
    <property type="entry name" value="SRP54"/>
    <property type="match status" value="1"/>
</dbReference>
<dbReference type="Gene3D" id="1.10.260.30">
    <property type="entry name" value="Signal recognition particle, SRP54 subunit, M-domain"/>
    <property type="match status" value="1"/>
</dbReference>
<dbReference type="PANTHER" id="PTHR11564:SF5">
    <property type="entry name" value="SIGNAL RECOGNITION PARTICLE SUBUNIT SRP54"/>
    <property type="match status" value="1"/>
</dbReference>
<organism evidence="11 12">
    <name type="scientific">Spirochaeta isovalerica</name>
    <dbReference type="NCBI Taxonomy" id="150"/>
    <lineage>
        <taxon>Bacteria</taxon>
        <taxon>Pseudomonadati</taxon>
        <taxon>Spirochaetota</taxon>
        <taxon>Spirochaetia</taxon>
        <taxon>Spirochaetales</taxon>
        <taxon>Spirochaetaceae</taxon>
        <taxon>Spirochaeta</taxon>
    </lineage>
</organism>
<name>A0A841R5J2_9SPIO</name>
<gene>
    <name evidence="9" type="primary">ffh</name>
    <name evidence="11" type="ORF">HNR50_000758</name>
</gene>
<feature type="domain" description="SRP54-type proteins GTP-binding" evidence="10">
    <location>
        <begin position="268"/>
        <end position="281"/>
    </location>
</feature>
<dbReference type="AlphaFoldDB" id="A0A841R5J2"/>
<dbReference type="Gene3D" id="3.40.50.300">
    <property type="entry name" value="P-loop containing nucleotide triphosphate hydrolases"/>
    <property type="match status" value="1"/>
</dbReference>
<dbReference type="Pfam" id="PF02978">
    <property type="entry name" value="SRP_SPB"/>
    <property type="match status" value="1"/>
</dbReference>
<dbReference type="GO" id="GO:0048500">
    <property type="term" value="C:signal recognition particle"/>
    <property type="evidence" value="ECO:0007669"/>
    <property type="project" value="UniProtKB-UniRule"/>
</dbReference>
<dbReference type="SMART" id="SM00382">
    <property type="entry name" value="AAA"/>
    <property type="match status" value="1"/>
</dbReference>
<keyword evidence="5 9" id="KW-0342">GTP-binding</keyword>
<evidence type="ECO:0000256" key="9">
    <source>
        <dbReference type="HAMAP-Rule" id="MF_00306"/>
    </source>
</evidence>
<dbReference type="GO" id="GO:0005525">
    <property type="term" value="F:GTP binding"/>
    <property type="evidence" value="ECO:0007669"/>
    <property type="project" value="UniProtKB-UniRule"/>
</dbReference>
<evidence type="ECO:0000313" key="11">
    <source>
        <dbReference type="EMBL" id="MBB6479125.1"/>
    </source>
</evidence>
<dbReference type="InterPro" id="IPR027417">
    <property type="entry name" value="P-loop_NTPase"/>
</dbReference>